<dbReference type="Pfam" id="PF14361">
    <property type="entry name" value="RsbRD_N"/>
    <property type="match status" value="1"/>
</dbReference>
<dbReference type="InterPro" id="IPR025751">
    <property type="entry name" value="RsbRD_N_dom"/>
</dbReference>
<proteinExistence type="predicted"/>
<sequence>MQKHGFNIEDSSARWTALLDGLSVERLTALFLERVLQLNDYHDGALPASEIRRTATVSFGALIESLRPRDDSPRLVAERHDIALDVGVSRARAGVPVESLMTAIRLDFTILWSELMNLADAADAELLVRRAETVWEVVDSYASQAQAAYILERQRMAQEATSLRQGYVAALFGPVSAPPEMLARIARGLGVGDDAILMVAAAAADNTAALHLAVAAASRRGADLFTHPLPDGLVVFWVCDERSGSAVRDAAEQVRGIPCGLVERVHGLAGLRLAAQTARALAALAGPGDRGALTMRNAWARLARHRLAETGIPMVPDVDAALQGCGPVERERLQEAVSTYLATGSIARSAEQLFCHRNTLMNRLRRFTELTGIDVMVPEQAARLVVAWS</sequence>
<feature type="domain" description="PucR C-terminal helix-turn-helix" evidence="1">
    <location>
        <begin position="335"/>
        <end position="387"/>
    </location>
</feature>
<dbReference type="InterPro" id="IPR025736">
    <property type="entry name" value="PucR_C-HTH_dom"/>
</dbReference>
<dbReference type="PANTHER" id="PTHR33744">
    <property type="entry name" value="CARBOHYDRATE DIACID REGULATOR"/>
    <property type="match status" value="1"/>
</dbReference>
<protein>
    <submittedName>
        <fullName evidence="3">Helix-turn-helix domain-containing protein</fullName>
    </submittedName>
</protein>
<dbReference type="RefSeq" id="WP_207347860.1">
    <property type="nucleotide sequence ID" value="NZ_CP076456.1"/>
</dbReference>
<gene>
    <name evidence="3" type="ORF">KG104_14675</name>
</gene>
<dbReference type="InterPro" id="IPR042070">
    <property type="entry name" value="PucR_C-HTH_sf"/>
</dbReference>
<keyword evidence="4" id="KW-1185">Reference proteome</keyword>
<feature type="domain" description="RsbT co-antagonist protein RsbRD N-terminal" evidence="2">
    <location>
        <begin position="28"/>
        <end position="163"/>
    </location>
</feature>
<name>A0A975S5E6_9MICC</name>
<accession>A0A975S5E6</accession>
<evidence type="ECO:0000259" key="2">
    <source>
        <dbReference type="Pfam" id="PF14361"/>
    </source>
</evidence>
<dbReference type="PANTHER" id="PTHR33744:SF1">
    <property type="entry name" value="DNA-BINDING TRANSCRIPTIONAL ACTIVATOR ADER"/>
    <property type="match status" value="1"/>
</dbReference>
<evidence type="ECO:0000259" key="1">
    <source>
        <dbReference type="Pfam" id="PF13556"/>
    </source>
</evidence>
<dbReference type="Pfam" id="PF13556">
    <property type="entry name" value="HTH_30"/>
    <property type="match status" value="1"/>
</dbReference>
<dbReference type="Proteomes" id="UP000680588">
    <property type="component" value="Chromosome"/>
</dbReference>
<evidence type="ECO:0000313" key="3">
    <source>
        <dbReference type="EMBL" id="QWQ35696.1"/>
    </source>
</evidence>
<organism evidence="3 4">
    <name type="scientific">Arthrobacter sunyaminii</name>
    <dbReference type="NCBI Taxonomy" id="2816859"/>
    <lineage>
        <taxon>Bacteria</taxon>
        <taxon>Bacillati</taxon>
        <taxon>Actinomycetota</taxon>
        <taxon>Actinomycetes</taxon>
        <taxon>Micrococcales</taxon>
        <taxon>Micrococcaceae</taxon>
        <taxon>Arthrobacter</taxon>
    </lineage>
</organism>
<dbReference type="EMBL" id="CP076456">
    <property type="protein sequence ID" value="QWQ35696.1"/>
    <property type="molecule type" value="Genomic_DNA"/>
</dbReference>
<evidence type="ECO:0000313" key="4">
    <source>
        <dbReference type="Proteomes" id="UP000680588"/>
    </source>
</evidence>
<dbReference type="KEGG" id="asun:KG104_14675"/>
<dbReference type="InterPro" id="IPR051448">
    <property type="entry name" value="CdaR-like_regulators"/>
</dbReference>
<dbReference type="Gene3D" id="1.10.10.2840">
    <property type="entry name" value="PucR C-terminal helix-turn-helix domain"/>
    <property type="match status" value="1"/>
</dbReference>
<dbReference type="AlphaFoldDB" id="A0A975S5E6"/>
<reference evidence="3" key="1">
    <citation type="submission" date="2021-06" db="EMBL/GenBank/DDBJ databases">
        <title>Novel species in genus Arthrobacter.</title>
        <authorList>
            <person name="Zhang G."/>
        </authorList>
    </citation>
    <scope>NUCLEOTIDE SEQUENCE</scope>
    <source>
        <strain evidence="3">Zg-ZUI122</strain>
    </source>
</reference>